<organism evidence="1">
    <name type="scientific">viral metagenome</name>
    <dbReference type="NCBI Taxonomy" id="1070528"/>
    <lineage>
        <taxon>unclassified sequences</taxon>
        <taxon>metagenomes</taxon>
        <taxon>organismal metagenomes</taxon>
    </lineage>
</organism>
<dbReference type="EMBL" id="MN739042">
    <property type="protein sequence ID" value="QHS85204.1"/>
    <property type="molecule type" value="Genomic_DNA"/>
</dbReference>
<sequence length="124" mass="14577">MVNNQEDSIVQMQEKEEAQLYTQGGPIQKDYDEQIGGKRMYKNKNNKRKTFHYKNSHMCQHDNKKTIRHVIIKNGKGHKSISCYKGKKLVSTIKKKLSLHEINIIRSGKFIPGLFRNCKTKKHY</sequence>
<dbReference type="AlphaFoldDB" id="A0A6C0B081"/>
<name>A0A6C0B081_9ZZZZ</name>
<protein>
    <submittedName>
        <fullName evidence="1">Uncharacterized protein</fullName>
    </submittedName>
</protein>
<reference evidence="1" key="1">
    <citation type="journal article" date="2020" name="Nature">
        <title>Giant virus diversity and host interactions through global metagenomics.</title>
        <authorList>
            <person name="Schulz F."/>
            <person name="Roux S."/>
            <person name="Paez-Espino D."/>
            <person name="Jungbluth S."/>
            <person name="Walsh D.A."/>
            <person name="Denef V.J."/>
            <person name="McMahon K.D."/>
            <person name="Konstantinidis K.T."/>
            <person name="Eloe-Fadrosh E.A."/>
            <person name="Kyrpides N.C."/>
            <person name="Woyke T."/>
        </authorList>
    </citation>
    <scope>NUCLEOTIDE SEQUENCE</scope>
    <source>
        <strain evidence="1">GVMAG-M-3300009182-78</strain>
    </source>
</reference>
<evidence type="ECO:0000313" key="1">
    <source>
        <dbReference type="EMBL" id="QHS85204.1"/>
    </source>
</evidence>
<proteinExistence type="predicted"/>
<accession>A0A6C0B081</accession>